<dbReference type="AlphaFoldDB" id="A0A814Q957"/>
<dbReference type="OrthoDB" id="10380354at2759"/>
<reference evidence="2" key="1">
    <citation type="submission" date="2021-02" db="EMBL/GenBank/DDBJ databases">
        <authorList>
            <person name="Nowell W R."/>
        </authorList>
    </citation>
    <scope>NUCLEOTIDE SEQUENCE</scope>
</reference>
<dbReference type="Proteomes" id="UP000663882">
    <property type="component" value="Unassembled WGS sequence"/>
</dbReference>
<evidence type="ECO:0000256" key="1">
    <source>
        <dbReference type="SAM" id="MobiDB-lite"/>
    </source>
</evidence>
<evidence type="ECO:0000313" key="2">
    <source>
        <dbReference type="EMBL" id="CAF1117298.1"/>
    </source>
</evidence>
<comment type="caution">
    <text evidence="2">The sequence shown here is derived from an EMBL/GenBank/DDBJ whole genome shotgun (WGS) entry which is preliminary data.</text>
</comment>
<organism evidence="2 3">
    <name type="scientific">Rotaria sordida</name>
    <dbReference type="NCBI Taxonomy" id="392033"/>
    <lineage>
        <taxon>Eukaryota</taxon>
        <taxon>Metazoa</taxon>
        <taxon>Spiralia</taxon>
        <taxon>Gnathifera</taxon>
        <taxon>Rotifera</taxon>
        <taxon>Eurotatoria</taxon>
        <taxon>Bdelloidea</taxon>
        <taxon>Philodinida</taxon>
        <taxon>Philodinidae</taxon>
        <taxon>Rotaria</taxon>
    </lineage>
</organism>
<evidence type="ECO:0000313" key="3">
    <source>
        <dbReference type="Proteomes" id="UP000663882"/>
    </source>
</evidence>
<dbReference type="EMBL" id="CAJNOO010001223">
    <property type="protein sequence ID" value="CAF1117298.1"/>
    <property type="molecule type" value="Genomic_DNA"/>
</dbReference>
<gene>
    <name evidence="2" type="ORF">RFH988_LOCUS20160</name>
</gene>
<protein>
    <submittedName>
        <fullName evidence="2">Uncharacterized protein</fullName>
    </submittedName>
</protein>
<name>A0A814Q957_9BILA</name>
<feature type="region of interest" description="Disordered" evidence="1">
    <location>
        <begin position="74"/>
        <end position="94"/>
    </location>
</feature>
<feature type="compositionally biased region" description="Polar residues" evidence="1">
    <location>
        <begin position="74"/>
        <end position="85"/>
    </location>
</feature>
<accession>A0A814Q957</accession>
<sequence>MHKKPDRPTTSLDECLLEFQEKVHQKKPTPIAPPPLPATVVDEDLHQKHLVDHSSSPSYTGANIDIQHHEIIKPTQTTSDYYSNSSKHDEDTDELADEQRSTIINNTEWSIEKILYPDWLYKDILMTSKKHLNTSTFNNINSYQTSIDEKQIISSNNQSSPKQVRFDYQKQIRSYPHLNTTVQQLKTRTITTVSNNDIHNTFI</sequence>
<proteinExistence type="predicted"/>